<dbReference type="EMBL" id="JAGGKT010000022">
    <property type="protein sequence ID" value="MBP1934536.1"/>
    <property type="molecule type" value="Genomic_DNA"/>
</dbReference>
<evidence type="ECO:0000313" key="3">
    <source>
        <dbReference type="EMBL" id="MBP1934536.1"/>
    </source>
</evidence>
<keyword evidence="2 3" id="KW-0560">Oxidoreductase</keyword>
<evidence type="ECO:0000313" key="4">
    <source>
        <dbReference type="Proteomes" id="UP001519343"/>
    </source>
</evidence>
<keyword evidence="4" id="KW-1185">Reference proteome</keyword>
<protein>
    <submittedName>
        <fullName evidence="3">Ureidoglycolate dehydrogenase (NAD+)</fullName>
        <ecNumber evidence="3">1.1.1.350</ecNumber>
    </submittedName>
</protein>
<sequence>MRVSIERLKELIQTKLVKAGLPIDHADCVADVLVFADARGIHSHGAIRVEYYCERIDRGGINTKPQFTLQKTGPCTAVFNGDNGAGQVAAKKAMEGAISIAKESGIAMVGVKRISHSGALSYFVQQAAKEGMIGISVCQADPMAVPFGGTEPYYGTNPIAFAAPAQNGGMITFDMATTVKAWGKILDARSKNEPIPDTWAVDHEGNPTVDPFQVHGLLPVAGAKGFGLAMMVDILSGVLLGLPFGNRVTPLYGDLSQGRDLGQLHIVINPSSFTDVENFKQNISQTMNDLNHMKPAPGFNQVHYPGQRSDLREKESEQNGIEIVDDVYNYLISDMIHNNKYHNYNPFETQ</sequence>
<accession>A0ABS4GWA6</accession>
<dbReference type="InterPro" id="IPR043144">
    <property type="entry name" value="Mal/L-sulf/L-lact_DH-like_ah"/>
</dbReference>
<comment type="similarity">
    <text evidence="1">Belongs to the LDH2/MDH2 oxidoreductase family.</text>
</comment>
<dbReference type="InterPro" id="IPR003767">
    <property type="entry name" value="Malate/L-lactate_DH-like"/>
</dbReference>
<reference evidence="3 4" key="1">
    <citation type="submission" date="2021-03" db="EMBL/GenBank/DDBJ databases">
        <title>Genomic Encyclopedia of Type Strains, Phase IV (KMG-IV): sequencing the most valuable type-strain genomes for metagenomic binning, comparative biology and taxonomic classification.</title>
        <authorList>
            <person name="Goeker M."/>
        </authorList>
    </citation>
    <scope>NUCLEOTIDE SEQUENCE [LARGE SCALE GENOMIC DNA]</scope>
    <source>
        <strain evidence="3 4">DSM 24738</strain>
    </source>
</reference>
<dbReference type="EC" id="1.1.1.350" evidence="3"/>
<dbReference type="InterPro" id="IPR017590">
    <property type="entry name" value="Ureidoglycolate_dehydrogenase"/>
</dbReference>
<dbReference type="PANTHER" id="PTHR11091:SF0">
    <property type="entry name" value="MALATE DEHYDROGENASE"/>
    <property type="match status" value="1"/>
</dbReference>
<dbReference type="NCBIfam" id="NF011599">
    <property type="entry name" value="PRK15025.1"/>
    <property type="match status" value="1"/>
</dbReference>
<dbReference type="NCBIfam" id="TIGR03175">
    <property type="entry name" value="AllD"/>
    <property type="match status" value="1"/>
</dbReference>
<dbReference type="SUPFAM" id="SSF89733">
    <property type="entry name" value="L-sulfolactate dehydrogenase-like"/>
    <property type="match status" value="1"/>
</dbReference>
<dbReference type="GO" id="GO:0016491">
    <property type="term" value="F:oxidoreductase activity"/>
    <property type="evidence" value="ECO:0007669"/>
    <property type="project" value="UniProtKB-KW"/>
</dbReference>
<dbReference type="PANTHER" id="PTHR11091">
    <property type="entry name" value="OXIDOREDUCTASE-RELATED"/>
    <property type="match status" value="1"/>
</dbReference>
<organism evidence="3 4">
    <name type="scientific">Ammoniphilus resinae</name>
    <dbReference type="NCBI Taxonomy" id="861532"/>
    <lineage>
        <taxon>Bacteria</taxon>
        <taxon>Bacillati</taxon>
        <taxon>Bacillota</taxon>
        <taxon>Bacilli</taxon>
        <taxon>Bacillales</taxon>
        <taxon>Paenibacillaceae</taxon>
        <taxon>Aneurinibacillus group</taxon>
        <taxon>Ammoniphilus</taxon>
    </lineage>
</organism>
<dbReference type="Pfam" id="PF02615">
    <property type="entry name" value="Ldh_2"/>
    <property type="match status" value="1"/>
</dbReference>
<dbReference type="Proteomes" id="UP001519343">
    <property type="component" value="Unassembled WGS sequence"/>
</dbReference>
<dbReference type="Gene3D" id="1.10.1530.10">
    <property type="match status" value="1"/>
</dbReference>
<dbReference type="RefSeq" id="WP_209812518.1">
    <property type="nucleotide sequence ID" value="NZ_JAGGKT010000022.1"/>
</dbReference>
<dbReference type="InterPro" id="IPR036111">
    <property type="entry name" value="Mal/L-sulfo/L-lacto_DH-like_sf"/>
</dbReference>
<gene>
    <name evidence="3" type="ORF">J2Z37_004556</name>
</gene>
<name>A0ABS4GWA6_9BACL</name>
<evidence type="ECO:0000256" key="2">
    <source>
        <dbReference type="ARBA" id="ARBA00023002"/>
    </source>
</evidence>
<dbReference type="InterPro" id="IPR043143">
    <property type="entry name" value="Mal/L-sulf/L-lact_DH-like_NADP"/>
</dbReference>
<comment type="caution">
    <text evidence="3">The sequence shown here is derived from an EMBL/GenBank/DDBJ whole genome shotgun (WGS) entry which is preliminary data.</text>
</comment>
<evidence type="ECO:0000256" key="1">
    <source>
        <dbReference type="ARBA" id="ARBA00006056"/>
    </source>
</evidence>
<dbReference type="Gene3D" id="3.30.1370.60">
    <property type="entry name" value="Hypothetical oxidoreductase yiak, domain 2"/>
    <property type="match status" value="1"/>
</dbReference>
<proteinExistence type="inferred from homology"/>